<dbReference type="Proteomes" id="UP000198875">
    <property type="component" value="Unassembled WGS sequence"/>
</dbReference>
<gene>
    <name evidence="2" type="ORF">BN971_02248</name>
</gene>
<feature type="compositionally biased region" description="Basic and acidic residues" evidence="1">
    <location>
        <begin position="68"/>
        <end position="88"/>
    </location>
</feature>
<name>A0A0U0W7R0_MYCBE</name>
<dbReference type="EMBL" id="CSTD01000002">
    <property type="protein sequence ID" value="CPR10973.1"/>
    <property type="molecule type" value="Genomic_DNA"/>
</dbReference>
<organism evidence="2 3">
    <name type="scientific">Mycobacterium bohemicum DSM 44277</name>
    <dbReference type="NCBI Taxonomy" id="1236609"/>
    <lineage>
        <taxon>Bacteria</taxon>
        <taxon>Bacillati</taxon>
        <taxon>Actinomycetota</taxon>
        <taxon>Actinomycetes</taxon>
        <taxon>Mycobacteriales</taxon>
        <taxon>Mycobacteriaceae</taxon>
        <taxon>Mycobacterium</taxon>
    </lineage>
</organism>
<accession>A0A0U0W7R0</accession>
<feature type="region of interest" description="Disordered" evidence="1">
    <location>
        <begin position="68"/>
        <end position="107"/>
    </location>
</feature>
<evidence type="ECO:0000256" key="1">
    <source>
        <dbReference type="SAM" id="MobiDB-lite"/>
    </source>
</evidence>
<evidence type="ECO:0000313" key="2">
    <source>
        <dbReference type="EMBL" id="CPR10973.1"/>
    </source>
</evidence>
<dbReference type="AlphaFoldDB" id="A0A0U0W7R0"/>
<proteinExistence type="predicted"/>
<reference evidence="2 3" key="1">
    <citation type="submission" date="2015-03" db="EMBL/GenBank/DDBJ databases">
        <authorList>
            <person name="Murphy D."/>
        </authorList>
    </citation>
    <scope>NUCLEOTIDE SEQUENCE [LARGE SCALE GENOMIC DNA]</scope>
    <source>
        <strain evidence="2 3">DSM 44277</strain>
    </source>
</reference>
<sequence>MADGQPAQRVARFRRDLHAGKIDAVFVGVGALHRGQQGDVSGLADHPPKPVRACDIGERDVRRRIAGRRIDDPRQHGAADLQHGDQRWRGAHRTGAPEAGLGDQSHPATCNSSIALMRCR</sequence>
<protein>
    <submittedName>
        <fullName evidence="2">Uncharacterized protein</fullName>
    </submittedName>
</protein>
<evidence type="ECO:0000313" key="3">
    <source>
        <dbReference type="Proteomes" id="UP000198875"/>
    </source>
</evidence>